<evidence type="ECO:0000313" key="2">
    <source>
        <dbReference type="EMBL" id="MCJ1961382.1"/>
    </source>
</evidence>
<evidence type="ECO:0000313" key="3">
    <source>
        <dbReference type="Proteomes" id="UP001162802"/>
    </source>
</evidence>
<organism evidence="2 3">
    <name type="scientific">Novosphingobium mangrovi</name>
    <name type="common">ex Hu et al. 2023</name>
    <dbReference type="NCBI Taxonomy" id="2930094"/>
    <lineage>
        <taxon>Bacteria</taxon>
        <taxon>Pseudomonadati</taxon>
        <taxon>Pseudomonadota</taxon>
        <taxon>Alphaproteobacteria</taxon>
        <taxon>Sphingomonadales</taxon>
        <taxon>Sphingomonadaceae</taxon>
        <taxon>Novosphingobium</taxon>
    </lineage>
</organism>
<gene>
    <name evidence="2" type="ORF">MTR65_11870</name>
</gene>
<dbReference type="Proteomes" id="UP001162802">
    <property type="component" value="Unassembled WGS sequence"/>
</dbReference>
<dbReference type="RefSeq" id="WP_243800402.1">
    <property type="nucleotide sequence ID" value="NZ_JALHAT010000019.1"/>
</dbReference>
<evidence type="ECO:0008006" key="4">
    <source>
        <dbReference type="Google" id="ProtNLM"/>
    </source>
</evidence>
<reference evidence="2" key="1">
    <citation type="submission" date="2022-03" db="EMBL/GenBank/DDBJ databases">
        <title>Identification of a novel bacterium isolated from mangrove sediments.</title>
        <authorList>
            <person name="Pan X."/>
        </authorList>
    </citation>
    <scope>NUCLEOTIDE SEQUENCE</scope>
    <source>
        <strain evidence="2">B2637</strain>
    </source>
</reference>
<sequence>MSVGADHIAAGSAAAQARADWEAVRASGEIQFAPVPHPEVPIPETPAWLQVLGRILEAIFAPIGRLLGMSWGIFQWVLLSLAALLLLYVLWRIGSVWWENRRLRSVGEEPEAWVPVRAEAEALLSDADRLAAEGRYGEATHLLLRRSVRQISDQRPDWLGPASTAREIAGLQVLPEAGRRAFTVIAERVERSLFALRDLDAGDWQAAREAYADFARLHFHEGTPAA</sequence>
<keyword evidence="1" id="KW-1133">Transmembrane helix</keyword>
<proteinExistence type="predicted"/>
<evidence type="ECO:0000256" key="1">
    <source>
        <dbReference type="SAM" id="Phobius"/>
    </source>
</evidence>
<accession>A0ABT0ADV9</accession>
<protein>
    <recommendedName>
        <fullName evidence="4">DUF4129 domain-containing protein</fullName>
    </recommendedName>
</protein>
<keyword evidence="3" id="KW-1185">Reference proteome</keyword>
<feature type="transmembrane region" description="Helical" evidence="1">
    <location>
        <begin position="73"/>
        <end position="94"/>
    </location>
</feature>
<dbReference type="EMBL" id="JALHAT010000019">
    <property type="protein sequence ID" value="MCJ1961382.1"/>
    <property type="molecule type" value="Genomic_DNA"/>
</dbReference>
<keyword evidence="1" id="KW-0812">Transmembrane</keyword>
<name>A0ABT0ADV9_9SPHN</name>
<comment type="caution">
    <text evidence="2">The sequence shown here is derived from an EMBL/GenBank/DDBJ whole genome shotgun (WGS) entry which is preliminary data.</text>
</comment>
<keyword evidence="1" id="KW-0472">Membrane</keyword>